<name>A0A843WLC9_COLES</name>
<accession>A0A843WLC9</accession>
<proteinExistence type="predicted"/>
<evidence type="ECO:0000256" key="1">
    <source>
        <dbReference type="SAM" id="MobiDB-lite"/>
    </source>
</evidence>
<dbReference type="AlphaFoldDB" id="A0A843WLC9"/>
<feature type="compositionally biased region" description="Polar residues" evidence="1">
    <location>
        <begin position="1"/>
        <end position="17"/>
    </location>
</feature>
<keyword evidence="3" id="KW-1185">Reference proteome</keyword>
<sequence>MSLSPGQRSSRPATSPRVSHAGLTPGRDRGPVAFPLSEVDTCHLSSDSYTTKVHAAGSRERKRHSARRLPIQKTKINMSPSEGDIQGVATLDRRQLAKASLLELSRCSVCHVAPLVERYDTCLWLLSALCWLVVNYGEVLPEFFSVGSGGSQVSPELCCARFWLMLRCPLGGGASLG</sequence>
<dbReference type="Proteomes" id="UP000652761">
    <property type="component" value="Unassembled WGS sequence"/>
</dbReference>
<feature type="non-terminal residue" evidence="2">
    <location>
        <position position="177"/>
    </location>
</feature>
<evidence type="ECO:0000313" key="2">
    <source>
        <dbReference type="EMBL" id="MQM11332.1"/>
    </source>
</evidence>
<gene>
    <name evidence="2" type="ORF">Taro_044242</name>
</gene>
<protein>
    <submittedName>
        <fullName evidence="2">Uncharacterized protein</fullName>
    </submittedName>
</protein>
<dbReference type="EMBL" id="NMUH01004945">
    <property type="protein sequence ID" value="MQM11332.1"/>
    <property type="molecule type" value="Genomic_DNA"/>
</dbReference>
<evidence type="ECO:0000313" key="3">
    <source>
        <dbReference type="Proteomes" id="UP000652761"/>
    </source>
</evidence>
<reference evidence="2" key="1">
    <citation type="submission" date="2017-07" db="EMBL/GenBank/DDBJ databases">
        <title>Taro Niue Genome Assembly and Annotation.</title>
        <authorList>
            <person name="Atibalentja N."/>
            <person name="Keating K."/>
            <person name="Fields C.J."/>
        </authorList>
    </citation>
    <scope>NUCLEOTIDE SEQUENCE</scope>
    <source>
        <strain evidence="2">Niue_2</strain>
        <tissue evidence="2">Leaf</tissue>
    </source>
</reference>
<comment type="caution">
    <text evidence="2">The sequence shown here is derived from an EMBL/GenBank/DDBJ whole genome shotgun (WGS) entry which is preliminary data.</text>
</comment>
<feature type="region of interest" description="Disordered" evidence="1">
    <location>
        <begin position="1"/>
        <end position="32"/>
    </location>
</feature>
<organism evidence="2 3">
    <name type="scientific">Colocasia esculenta</name>
    <name type="common">Wild taro</name>
    <name type="synonym">Arum esculentum</name>
    <dbReference type="NCBI Taxonomy" id="4460"/>
    <lineage>
        <taxon>Eukaryota</taxon>
        <taxon>Viridiplantae</taxon>
        <taxon>Streptophyta</taxon>
        <taxon>Embryophyta</taxon>
        <taxon>Tracheophyta</taxon>
        <taxon>Spermatophyta</taxon>
        <taxon>Magnoliopsida</taxon>
        <taxon>Liliopsida</taxon>
        <taxon>Araceae</taxon>
        <taxon>Aroideae</taxon>
        <taxon>Colocasieae</taxon>
        <taxon>Colocasia</taxon>
    </lineage>
</organism>